<gene>
    <name evidence="1" type="ORF">ACA1_313490</name>
</gene>
<dbReference type="EMBL" id="KB008077">
    <property type="protein sequence ID" value="ELR13750.1"/>
    <property type="molecule type" value="Genomic_DNA"/>
</dbReference>
<evidence type="ECO:0000313" key="1">
    <source>
        <dbReference type="EMBL" id="ELR13750.1"/>
    </source>
</evidence>
<name>L8GL07_ACACF</name>
<feature type="non-terminal residue" evidence="1">
    <location>
        <position position="1"/>
    </location>
</feature>
<dbReference type="GeneID" id="14914313"/>
<dbReference type="KEGG" id="acan:ACA1_313490"/>
<keyword evidence="2" id="KW-1185">Reference proteome</keyword>
<dbReference type="RefSeq" id="XP_004335763.1">
    <property type="nucleotide sequence ID" value="XM_004335715.1"/>
</dbReference>
<organism evidence="1 2">
    <name type="scientific">Acanthamoeba castellanii (strain ATCC 30010 / Neff)</name>
    <dbReference type="NCBI Taxonomy" id="1257118"/>
    <lineage>
        <taxon>Eukaryota</taxon>
        <taxon>Amoebozoa</taxon>
        <taxon>Discosea</taxon>
        <taxon>Longamoebia</taxon>
        <taxon>Centramoebida</taxon>
        <taxon>Acanthamoebidae</taxon>
        <taxon>Acanthamoeba</taxon>
    </lineage>
</organism>
<dbReference type="AlphaFoldDB" id="L8GL07"/>
<reference evidence="1 2" key="1">
    <citation type="journal article" date="2013" name="Genome Biol.">
        <title>Genome of Acanthamoeba castellanii highlights extensive lateral gene transfer and early evolution of tyrosine kinase signaling.</title>
        <authorList>
            <person name="Clarke M."/>
            <person name="Lohan A.J."/>
            <person name="Liu B."/>
            <person name="Lagkouvardos I."/>
            <person name="Roy S."/>
            <person name="Zafar N."/>
            <person name="Bertelli C."/>
            <person name="Schilde C."/>
            <person name="Kianianmomeni A."/>
            <person name="Burglin T.R."/>
            <person name="Frech C."/>
            <person name="Turcotte B."/>
            <person name="Kopec K.O."/>
            <person name="Synnott J.M."/>
            <person name="Choo C."/>
            <person name="Paponov I."/>
            <person name="Finkler A."/>
            <person name="Soon Heng Tan C."/>
            <person name="Hutchins A.P."/>
            <person name="Weinmeier T."/>
            <person name="Rattei T."/>
            <person name="Chu J.S."/>
            <person name="Gimenez G."/>
            <person name="Irimia M."/>
            <person name="Rigden D.J."/>
            <person name="Fitzpatrick D.A."/>
            <person name="Lorenzo-Morales J."/>
            <person name="Bateman A."/>
            <person name="Chiu C.H."/>
            <person name="Tang P."/>
            <person name="Hegemann P."/>
            <person name="Fromm H."/>
            <person name="Raoult D."/>
            <person name="Greub G."/>
            <person name="Miranda-Saavedra D."/>
            <person name="Chen N."/>
            <person name="Nash P."/>
            <person name="Ginger M.L."/>
            <person name="Horn M."/>
            <person name="Schaap P."/>
            <person name="Caler L."/>
            <person name="Loftus B."/>
        </authorList>
    </citation>
    <scope>NUCLEOTIDE SEQUENCE [LARGE SCALE GENOMIC DNA]</scope>
    <source>
        <strain evidence="1 2">Neff</strain>
    </source>
</reference>
<accession>L8GL07</accession>
<dbReference type="Proteomes" id="UP000011083">
    <property type="component" value="Unassembled WGS sequence"/>
</dbReference>
<protein>
    <submittedName>
        <fullName evidence="1">Uncharacterized protein</fullName>
    </submittedName>
</protein>
<evidence type="ECO:0000313" key="2">
    <source>
        <dbReference type="Proteomes" id="UP000011083"/>
    </source>
</evidence>
<proteinExistence type="predicted"/>
<sequence length="584" mass="64857">MGADELQQQIRRLYLDYFRELPQAQQATARAFCYFNSVRRSPQDVAPLRNADDEQSLLDAQSTVQSATTPADAGRYLFNDPALVAEAERQLTVKLNRLVPEHLDDKNYLSSVYEARTSTAGVVSLVIPLRFVERIVGEGVANAKQAAVLCGLLHNTGLVARYRSHDSEDGMSLVGQVVDRYVGDIKTWRAGPEAERDFIAMLVLLLEPRAPVGDESGGRGRAGHDEGDASLDQRVRASLAQARTAIYDGTELLAWSLVPRVQQMAGDLRYGAPCTPELQDHLALLLDLVAAVLGGSDDYGGPERAYYDHTQCGLAPPEERYLARRLWVLEAYPWELLLALCQLLRQRPRFRAAVVARLVHVTERVAAFLALCLIARVRHPSLPGWRPGAQAVSGGGSSMGDFLSEIRDLEVDVLLRLRPLFAAAQPYQREGGSSPLYLPASWVDDSDGLPDWPMAPQSGEYTEEELLESYVRCLCYCRVSDRHCRLFLVRYHAATPTHAADANFTSQHWFSVEQAAEEYHHDDDDDGALLAYQLLAFAVVLSYSTAEEYYRLAHVLLPRMIEADLLRFQLPTALPLPLAATAVE</sequence>
<dbReference type="VEuPathDB" id="AmoebaDB:ACA1_313490"/>